<dbReference type="InterPro" id="IPR018490">
    <property type="entry name" value="cNMP-bd_dom_sf"/>
</dbReference>
<dbReference type="InterPro" id="IPR014710">
    <property type="entry name" value="RmlC-like_jellyroll"/>
</dbReference>
<dbReference type="EMBL" id="PDCK01000042">
    <property type="protein sequence ID" value="PRQ39341.1"/>
    <property type="molecule type" value="Genomic_DNA"/>
</dbReference>
<evidence type="ECO:0000256" key="2">
    <source>
        <dbReference type="ARBA" id="ARBA00023303"/>
    </source>
</evidence>
<feature type="domain" description="Cyclic nucleotide-binding" evidence="4">
    <location>
        <begin position="460"/>
        <end position="557"/>
    </location>
</feature>
<feature type="transmembrane region" description="Helical" evidence="3">
    <location>
        <begin position="35"/>
        <end position="56"/>
    </location>
</feature>
<evidence type="ECO:0000256" key="1">
    <source>
        <dbReference type="ARBA" id="ARBA00023286"/>
    </source>
</evidence>
<dbReference type="GO" id="GO:0016020">
    <property type="term" value="C:membrane"/>
    <property type="evidence" value="ECO:0007669"/>
    <property type="project" value="UniProtKB-SubCell"/>
</dbReference>
<reference evidence="5 6" key="1">
    <citation type="journal article" date="2018" name="Nat. Genet.">
        <title>The Rosa genome provides new insights in the design of modern roses.</title>
        <authorList>
            <person name="Bendahmane M."/>
        </authorList>
    </citation>
    <scope>NUCLEOTIDE SEQUENCE [LARGE SCALE GENOMIC DNA]</scope>
    <source>
        <strain evidence="6">cv. Old Blush</strain>
    </source>
</reference>
<name>A0A2P6QYT7_ROSCH</name>
<organism evidence="5 6">
    <name type="scientific">Rosa chinensis</name>
    <name type="common">China rose</name>
    <dbReference type="NCBI Taxonomy" id="74649"/>
    <lineage>
        <taxon>Eukaryota</taxon>
        <taxon>Viridiplantae</taxon>
        <taxon>Streptophyta</taxon>
        <taxon>Embryophyta</taxon>
        <taxon>Tracheophyta</taxon>
        <taxon>Spermatophyta</taxon>
        <taxon>Magnoliopsida</taxon>
        <taxon>eudicotyledons</taxon>
        <taxon>Gunneridae</taxon>
        <taxon>Pentapetalae</taxon>
        <taxon>rosids</taxon>
        <taxon>fabids</taxon>
        <taxon>Rosales</taxon>
        <taxon>Rosaceae</taxon>
        <taxon>Rosoideae</taxon>
        <taxon>Rosoideae incertae sedis</taxon>
        <taxon>Rosa</taxon>
    </lineage>
</organism>
<feature type="transmembrane region" description="Helical" evidence="3">
    <location>
        <begin position="187"/>
        <end position="204"/>
    </location>
</feature>
<dbReference type="Gene3D" id="2.60.120.10">
    <property type="entry name" value="Jelly Rolls"/>
    <property type="match status" value="2"/>
</dbReference>
<feature type="transmembrane region" description="Helical" evidence="3">
    <location>
        <begin position="12"/>
        <end position="29"/>
    </location>
</feature>
<feature type="transmembrane region" description="Helical" evidence="3">
    <location>
        <begin position="225"/>
        <end position="245"/>
    </location>
</feature>
<evidence type="ECO:0000256" key="3">
    <source>
        <dbReference type="SAM" id="Phobius"/>
    </source>
</evidence>
<feature type="domain" description="Cyclic nucleotide-binding" evidence="4">
    <location>
        <begin position="758"/>
        <end position="877"/>
    </location>
</feature>
<feature type="transmembrane region" description="Helical" evidence="3">
    <location>
        <begin position="157"/>
        <end position="181"/>
    </location>
</feature>
<dbReference type="Proteomes" id="UP000238479">
    <property type="component" value="Chromosome 4"/>
</dbReference>
<dbReference type="OrthoDB" id="421226at2759"/>
<dbReference type="CDD" id="cd00038">
    <property type="entry name" value="CAP_ED"/>
    <property type="match status" value="2"/>
</dbReference>
<dbReference type="SUPFAM" id="SSF51206">
    <property type="entry name" value="cAMP-binding domain-like"/>
    <property type="match status" value="2"/>
</dbReference>
<keyword evidence="3" id="KW-0472">Membrane</keyword>
<dbReference type="PANTHER" id="PTHR45651:SF68">
    <property type="entry name" value="ION TRANSPORT DOMAIN-CONTAINING PROTEIN"/>
    <property type="match status" value="1"/>
</dbReference>
<evidence type="ECO:0000313" key="5">
    <source>
        <dbReference type="EMBL" id="PRQ39341.1"/>
    </source>
</evidence>
<feature type="transmembrane region" description="Helical" evidence="3">
    <location>
        <begin position="68"/>
        <end position="87"/>
    </location>
</feature>
<gene>
    <name evidence="5" type="ORF">RchiOBHm_Chr4g0424091</name>
</gene>
<proteinExistence type="predicted"/>
<evidence type="ECO:0000313" key="6">
    <source>
        <dbReference type="Proteomes" id="UP000238479"/>
    </source>
</evidence>
<dbReference type="GO" id="GO:0034220">
    <property type="term" value="P:monoatomic ion transmembrane transport"/>
    <property type="evidence" value="ECO:0007669"/>
    <property type="project" value="UniProtKB-KW"/>
</dbReference>
<dbReference type="PROSITE" id="PS50042">
    <property type="entry name" value="CNMP_BINDING_3"/>
    <property type="match status" value="2"/>
</dbReference>
<dbReference type="GO" id="GO:0016301">
    <property type="term" value="F:kinase activity"/>
    <property type="evidence" value="ECO:0007669"/>
    <property type="project" value="UniProtKB-KW"/>
</dbReference>
<keyword evidence="3" id="KW-0812">Transmembrane</keyword>
<keyword evidence="1" id="KW-1071">Ligand-gated ion channel</keyword>
<comment type="caution">
    <text evidence="5">The sequence shown here is derived from an EMBL/GenBank/DDBJ whole genome shotgun (WGS) entry which is preliminary data.</text>
</comment>
<keyword evidence="5" id="KW-0808">Transferase</keyword>
<keyword evidence="2" id="KW-0407">Ion channel</keyword>
<keyword evidence="5" id="KW-0418">Kinase</keyword>
<dbReference type="SMART" id="SM00100">
    <property type="entry name" value="cNMP"/>
    <property type="match status" value="2"/>
</dbReference>
<keyword evidence="6" id="KW-1185">Reference proteome</keyword>
<keyword evidence="1" id="KW-0813">Transport</keyword>
<feature type="transmembrane region" description="Helical" evidence="3">
    <location>
        <begin position="343"/>
        <end position="365"/>
    </location>
</feature>
<dbReference type="AlphaFoldDB" id="A0A2P6QYT7"/>
<keyword evidence="3" id="KW-1133">Transmembrane helix</keyword>
<dbReference type="Gramene" id="PRQ39341">
    <property type="protein sequence ID" value="PRQ39341"/>
    <property type="gene ID" value="RchiOBHm_Chr4g0424091"/>
</dbReference>
<dbReference type="SUPFAM" id="SSF81324">
    <property type="entry name" value="Voltage-gated potassium channels"/>
    <property type="match status" value="1"/>
</dbReference>
<evidence type="ECO:0000259" key="4">
    <source>
        <dbReference type="PROSITE" id="PS50042"/>
    </source>
</evidence>
<sequence length="952" mass="109196">MALNGPILCCRCPLNVFGIIILFLLVKIVPQFGSVMAAVGMLWLIILGMWIVLALVRADLLRPSRKQMFVVSCIAVSVDPLFLYIPIVDENNKCLGIDNKLRIAALVLRSLTDIPSVLHIIHQIRRVAAMPEVEPWWMDRVELQKLQKERRFKIRRICVHIAIYFLAVLPIPQVMILVIFLRMRDSIVYTRTPIIAFLVLQCLVRAYQIYQSCIKFKRVRRWIKGAFNFLLYILAAHVLGAFWYFSSIERETSCWQQACKNTAGCKHAYYCSNTSASTNIAFLNESCPINPSNTTLFDFGIFLDALQSGNTGSVGFLTKYSYTFWWGIRNLSNFGTNLESSGYIWESCFAILICAIGLLLFMYLLGNVQTYIQMETQKSLLIEEEMIKTKYQYIDTWMSDCGPPEDMKVEITGHLKEHNVVEKHLYVDVDINFLLSRTPSWLIESFRECLCINALNKVPMLHNMSQVALRMMCAYTKPQIYDKNSYVFRKGHSFDTMIIIIKGTLICSNAEEVATSSSMNTEPRILQKGDCYGEKLLEWEKTEECPTLTSKQDVQCLTQVEALVLTLKPDSKIENVNTDRTIEPHSDIENVDVDFDINSSMKNNNLKNIVVDCWRKGQRDQNSINLKNVVDYWRKRRWDQNSSTPQSNLTDSEKEIQRKLNQMDNRSGTTETIKDEKLREKRNIMFKKKAILDWVVSRNFPENLKTEIMTNMEVGNVVKIDMDADVDVKWLLSTDLPEHLRISIKKHLCMNTLKRVPILENMDEDVLMSICKYLKPVVYTENSYLCRTGDRLEFMLIIIEGIFVWTNRHGDAATSSSPLTTRGIVKGDFCGEDILSWASTNKSYSAPTPAPIWGRDIKCQKKVEAFALTAENLRQVVSENKIKWDQGFNNCAGTFTAGTTEHRALEQIIQVQGDMLREQLLNLAQNSMLQFRDDMTEFLAKSGYPGTPPPAP</sequence>
<dbReference type="InterPro" id="IPR000595">
    <property type="entry name" value="cNMP-bd_dom"/>
</dbReference>
<dbReference type="OMA" id="EYSSEWI"/>
<protein>
    <submittedName>
        <fullName evidence="5">Putative cGMP-dependent kinase, Ion transport domain-containing protein</fullName>
    </submittedName>
</protein>
<dbReference type="PANTHER" id="PTHR45651">
    <property type="entry name" value="CYCLIC NUCLEOTIDE-GATED ION CHANNEL 15-RELATED-RELATED"/>
    <property type="match status" value="1"/>
</dbReference>
<accession>A0A2P6QYT7</accession>
<keyword evidence="1" id="KW-0406">Ion transport</keyword>